<dbReference type="InterPro" id="IPR011989">
    <property type="entry name" value="ARM-like"/>
</dbReference>
<dbReference type="SMART" id="SM01349">
    <property type="entry name" value="TOG"/>
    <property type="match status" value="1"/>
</dbReference>
<feature type="domain" description="TOG" evidence="2">
    <location>
        <begin position="2"/>
        <end position="176"/>
    </location>
</feature>
<accession>A0A4C1SFC3</accession>
<evidence type="ECO:0000256" key="1">
    <source>
        <dbReference type="ARBA" id="ARBA00022737"/>
    </source>
</evidence>
<reference evidence="3 4" key="1">
    <citation type="journal article" date="2019" name="Commun. Biol.">
        <title>The bagworm genome reveals a unique fibroin gene that provides high tensile strength.</title>
        <authorList>
            <person name="Kono N."/>
            <person name="Nakamura H."/>
            <person name="Ohtoshi R."/>
            <person name="Tomita M."/>
            <person name="Numata K."/>
            <person name="Arakawa K."/>
        </authorList>
    </citation>
    <scope>NUCLEOTIDE SEQUENCE [LARGE SCALE GENOMIC DNA]</scope>
</reference>
<keyword evidence="4" id="KW-1185">Reference proteome</keyword>
<dbReference type="GO" id="GO:0000776">
    <property type="term" value="C:kinetochore"/>
    <property type="evidence" value="ECO:0007669"/>
    <property type="project" value="TreeGrafter"/>
</dbReference>
<dbReference type="PANTHER" id="PTHR21567">
    <property type="entry name" value="CLASP"/>
    <property type="match status" value="1"/>
</dbReference>
<dbReference type="OrthoDB" id="6915447at2759"/>
<dbReference type="GO" id="GO:0040001">
    <property type="term" value="P:establishment of mitotic spindle localization"/>
    <property type="evidence" value="ECO:0007669"/>
    <property type="project" value="TreeGrafter"/>
</dbReference>
<dbReference type="InterPro" id="IPR016024">
    <property type="entry name" value="ARM-type_fold"/>
</dbReference>
<dbReference type="Proteomes" id="UP000299102">
    <property type="component" value="Unassembled WGS sequence"/>
</dbReference>
<gene>
    <name evidence="3" type="primary">chb</name>
    <name evidence="3" type="ORF">EVAR_72588_1</name>
</gene>
<evidence type="ECO:0000259" key="2">
    <source>
        <dbReference type="SMART" id="SM01349"/>
    </source>
</evidence>
<keyword evidence="1" id="KW-0677">Repeat</keyword>
<dbReference type="Pfam" id="PF02985">
    <property type="entry name" value="HEAT"/>
    <property type="match status" value="1"/>
</dbReference>
<proteinExistence type="predicted"/>
<protein>
    <submittedName>
        <fullName evidence="3">CLIP-associating protein</fullName>
    </submittedName>
</protein>
<dbReference type="GO" id="GO:0005881">
    <property type="term" value="C:cytoplasmic microtubule"/>
    <property type="evidence" value="ECO:0007669"/>
    <property type="project" value="TreeGrafter"/>
</dbReference>
<dbReference type="GO" id="GO:0045180">
    <property type="term" value="C:basal cortex"/>
    <property type="evidence" value="ECO:0007669"/>
    <property type="project" value="TreeGrafter"/>
</dbReference>
<dbReference type="SUPFAM" id="SSF48371">
    <property type="entry name" value="ARM repeat"/>
    <property type="match status" value="1"/>
</dbReference>
<dbReference type="STRING" id="151549.A0A4C1SFC3"/>
<dbReference type="PANTHER" id="PTHR21567:SF9">
    <property type="entry name" value="CLIP-ASSOCIATING PROTEIN"/>
    <property type="match status" value="1"/>
</dbReference>
<dbReference type="GO" id="GO:0005876">
    <property type="term" value="C:spindle microtubule"/>
    <property type="evidence" value="ECO:0007669"/>
    <property type="project" value="TreeGrafter"/>
</dbReference>
<dbReference type="AlphaFoldDB" id="A0A4C1SFC3"/>
<dbReference type="GO" id="GO:0008017">
    <property type="term" value="F:microtubule binding"/>
    <property type="evidence" value="ECO:0007669"/>
    <property type="project" value="TreeGrafter"/>
</dbReference>
<dbReference type="Gene3D" id="1.25.10.10">
    <property type="entry name" value="Leucine-rich Repeat Variant"/>
    <property type="match status" value="2"/>
</dbReference>
<evidence type="ECO:0000313" key="3">
    <source>
        <dbReference type="EMBL" id="GBO99877.1"/>
    </source>
</evidence>
<sequence length="209" mass="23428">MAYRKPNDLDSFIQLMPKADMRVKAQLAEDLVTFLSDDTNSIVCMDMGMLVDGLMPWLTGSHYKIAQKSLEAFTEIIKRLGPDFNAYTATVLPHVIDRLGDSKDTLSVRNYIQSICVLLGDPTVSVRDTAIQSLVEIYKHVGDRLRPDLRRMDDLPASKLAILEQKFDQIKSEGLLLKSAMLLPQSQINNNNGHDEGIIRELAIGLQNN</sequence>
<dbReference type="InterPro" id="IPR000357">
    <property type="entry name" value="HEAT"/>
</dbReference>
<organism evidence="3 4">
    <name type="scientific">Eumeta variegata</name>
    <name type="common">Bagworm moth</name>
    <name type="synonym">Eumeta japonica</name>
    <dbReference type="NCBI Taxonomy" id="151549"/>
    <lineage>
        <taxon>Eukaryota</taxon>
        <taxon>Metazoa</taxon>
        <taxon>Ecdysozoa</taxon>
        <taxon>Arthropoda</taxon>
        <taxon>Hexapoda</taxon>
        <taxon>Insecta</taxon>
        <taxon>Pterygota</taxon>
        <taxon>Neoptera</taxon>
        <taxon>Endopterygota</taxon>
        <taxon>Lepidoptera</taxon>
        <taxon>Glossata</taxon>
        <taxon>Ditrysia</taxon>
        <taxon>Tineoidea</taxon>
        <taxon>Psychidae</taxon>
        <taxon>Oiketicinae</taxon>
        <taxon>Eumeta</taxon>
    </lineage>
</organism>
<dbReference type="GO" id="GO:0072686">
    <property type="term" value="C:mitotic spindle"/>
    <property type="evidence" value="ECO:0007669"/>
    <property type="project" value="TreeGrafter"/>
</dbReference>
<name>A0A4C1SFC3_EUMVA</name>
<evidence type="ECO:0000313" key="4">
    <source>
        <dbReference type="Proteomes" id="UP000299102"/>
    </source>
</evidence>
<dbReference type="GO" id="GO:0005815">
    <property type="term" value="C:microtubule organizing center"/>
    <property type="evidence" value="ECO:0007669"/>
    <property type="project" value="TreeGrafter"/>
</dbReference>
<comment type="caution">
    <text evidence="3">The sequence shown here is derived from an EMBL/GenBank/DDBJ whole genome shotgun (WGS) entry which is preliminary data.</text>
</comment>
<dbReference type="InterPro" id="IPR034085">
    <property type="entry name" value="TOG"/>
</dbReference>
<dbReference type="EMBL" id="BGZK01006637">
    <property type="protein sequence ID" value="GBO99877.1"/>
    <property type="molecule type" value="Genomic_DNA"/>
</dbReference>
<dbReference type="GO" id="GO:0090307">
    <property type="term" value="P:mitotic spindle assembly"/>
    <property type="evidence" value="ECO:0007669"/>
    <property type="project" value="TreeGrafter"/>
</dbReference>